<dbReference type="PANTHER" id="PTHR36503:SF3">
    <property type="entry name" value="BLR0126 PROTEIN"/>
    <property type="match status" value="1"/>
</dbReference>
<evidence type="ECO:0000259" key="1">
    <source>
        <dbReference type="PROSITE" id="PS51819"/>
    </source>
</evidence>
<protein>
    <submittedName>
        <fullName evidence="2">VOC family protein</fullName>
    </submittedName>
</protein>
<reference evidence="2 3" key="1">
    <citation type="submission" date="2019-08" db="EMBL/GenBank/DDBJ databases">
        <title>Genome sequencing of Paenibacillus faecis DSM 23593(T).</title>
        <authorList>
            <person name="Kook J.-K."/>
            <person name="Park S.-N."/>
            <person name="Lim Y.K."/>
        </authorList>
    </citation>
    <scope>NUCLEOTIDE SEQUENCE [LARGE SCALE GENOMIC DNA]</scope>
    <source>
        <strain evidence="2 3">DSM 23593</strain>
    </source>
</reference>
<dbReference type="Pfam" id="PF00903">
    <property type="entry name" value="Glyoxalase"/>
    <property type="match status" value="1"/>
</dbReference>
<feature type="domain" description="VOC" evidence="1">
    <location>
        <begin position="7"/>
        <end position="126"/>
    </location>
</feature>
<proteinExistence type="predicted"/>
<name>A0A5D0CQY4_9BACL</name>
<sequence length="132" mass="14805">MAFHVKNYAVVQLPVRDLDASVRWYTQMLGIPFTFDYTPGDPEAWLNVGGVGLGLIYSPEVPKLDFTDSQGRLQPIISLQVDNIHEAYEELRKLGAEVGEMVFKPQGGYSFTFRDPDGHMGNLWGGWPQDGE</sequence>
<dbReference type="AlphaFoldDB" id="A0A5D0CQY4"/>
<evidence type="ECO:0000313" key="2">
    <source>
        <dbReference type="EMBL" id="TYA12263.1"/>
    </source>
</evidence>
<dbReference type="SUPFAM" id="SSF54593">
    <property type="entry name" value="Glyoxalase/Bleomycin resistance protein/Dihydroxybiphenyl dioxygenase"/>
    <property type="match status" value="1"/>
</dbReference>
<dbReference type="InterPro" id="IPR029068">
    <property type="entry name" value="Glyas_Bleomycin-R_OHBP_Dase"/>
</dbReference>
<organism evidence="2 3">
    <name type="scientific">Paenibacillus faecis</name>
    <dbReference type="NCBI Taxonomy" id="862114"/>
    <lineage>
        <taxon>Bacteria</taxon>
        <taxon>Bacillati</taxon>
        <taxon>Bacillota</taxon>
        <taxon>Bacilli</taxon>
        <taxon>Bacillales</taxon>
        <taxon>Paenibacillaceae</taxon>
        <taxon>Paenibacillus</taxon>
    </lineage>
</organism>
<dbReference type="PANTHER" id="PTHR36503">
    <property type="entry name" value="BLR2520 PROTEIN"/>
    <property type="match status" value="1"/>
</dbReference>
<dbReference type="OrthoDB" id="291991at2"/>
<keyword evidence="3" id="KW-1185">Reference proteome</keyword>
<gene>
    <name evidence="2" type="ORF">FRY98_16270</name>
</gene>
<dbReference type="CDD" id="cd06587">
    <property type="entry name" value="VOC"/>
    <property type="match status" value="1"/>
</dbReference>
<dbReference type="InterPro" id="IPR037523">
    <property type="entry name" value="VOC_core"/>
</dbReference>
<dbReference type="RefSeq" id="WP_148453818.1">
    <property type="nucleotide sequence ID" value="NZ_BORZ01000006.1"/>
</dbReference>
<dbReference type="EMBL" id="VSDO01000003">
    <property type="protein sequence ID" value="TYA12263.1"/>
    <property type="molecule type" value="Genomic_DNA"/>
</dbReference>
<dbReference type="PROSITE" id="PS51819">
    <property type="entry name" value="VOC"/>
    <property type="match status" value="1"/>
</dbReference>
<dbReference type="Gene3D" id="3.10.180.10">
    <property type="entry name" value="2,3-Dihydroxybiphenyl 1,2-Dioxygenase, domain 1"/>
    <property type="match status" value="1"/>
</dbReference>
<accession>A0A5D0CQY4</accession>
<comment type="caution">
    <text evidence="2">The sequence shown here is derived from an EMBL/GenBank/DDBJ whole genome shotgun (WGS) entry which is preliminary data.</text>
</comment>
<dbReference type="InterPro" id="IPR004360">
    <property type="entry name" value="Glyas_Fos-R_dOase_dom"/>
</dbReference>
<dbReference type="Proteomes" id="UP000325218">
    <property type="component" value="Unassembled WGS sequence"/>
</dbReference>
<evidence type="ECO:0000313" key="3">
    <source>
        <dbReference type="Proteomes" id="UP000325218"/>
    </source>
</evidence>